<dbReference type="InterPro" id="IPR007685">
    <property type="entry name" value="RelA_SpoT"/>
</dbReference>
<dbReference type="InterPro" id="IPR043519">
    <property type="entry name" value="NT_sf"/>
</dbReference>
<protein>
    <submittedName>
        <fullName evidence="3">GTP pyrophosphokinase family protein</fullName>
    </submittedName>
</protein>
<dbReference type="Gene3D" id="3.30.460.10">
    <property type="entry name" value="Beta Polymerase, domain 2"/>
    <property type="match status" value="1"/>
</dbReference>
<name>A0ABY5I8X0_9FIRM</name>
<evidence type="ECO:0000256" key="1">
    <source>
        <dbReference type="ARBA" id="ARBA00004976"/>
    </source>
</evidence>
<dbReference type="SUPFAM" id="SSF81301">
    <property type="entry name" value="Nucleotidyltransferase"/>
    <property type="match status" value="1"/>
</dbReference>
<evidence type="ECO:0000313" key="4">
    <source>
        <dbReference type="Proteomes" id="UP001060112"/>
    </source>
</evidence>
<proteinExistence type="predicted"/>
<dbReference type="Gene3D" id="1.10.287.860">
    <property type="entry name" value="Nucleotidyltransferase"/>
    <property type="match status" value="1"/>
</dbReference>
<dbReference type="Pfam" id="PF04607">
    <property type="entry name" value="RelA_SpoT"/>
    <property type="match status" value="1"/>
</dbReference>
<evidence type="ECO:0000313" key="3">
    <source>
        <dbReference type="EMBL" id="UTY40711.1"/>
    </source>
</evidence>
<dbReference type="CDD" id="cd05399">
    <property type="entry name" value="NT_Rel-Spo_like"/>
    <property type="match status" value="1"/>
</dbReference>
<comment type="pathway">
    <text evidence="1">Purine metabolism; ppGpp biosynthesis; ppGpp from GTP: step 1/2.</text>
</comment>
<dbReference type="Proteomes" id="UP001060112">
    <property type="component" value="Chromosome"/>
</dbReference>
<feature type="domain" description="RelA/SpoT" evidence="2">
    <location>
        <begin position="49"/>
        <end position="171"/>
    </location>
</feature>
<organism evidence="3 4">
    <name type="scientific">Allocoprobacillus halotolerans</name>
    <dbReference type="NCBI Taxonomy" id="2944914"/>
    <lineage>
        <taxon>Bacteria</taxon>
        <taxon>Bacillati</taxon>
        <taxon>Bacillota</taxon>
        <taxon>Erysipelotrichia</taxon>
        <taxon>Erysipelotrichales</taxon>
        <taxon>Erysipelotrichaceae</taxon>
        <taxon>Allocoprobacillus</taxon>
    </lineage>
</organism>
<reference evidence="3" key="1">
    <citation type="submission" date="2022-07" db="EMBL/GenBank/DDBJ databases">
        <title>Faecal culturing of patients with breast cancer.</title>
        <authorList>
            <person name="Teng N.M.Y."/>
            <person name="Kiu R."/>
            <person name="Evans R."/>
            <person name="Baker D.J."/>
            <person name="Zenner C."/>
            <person name="Robinson S.D."/>
            <person name="Hall L.J."/>
        </authorList>
    </citation>
    <scope>NUCLEOTIDE SEQUENCE</scope>
    <source>
        <strain evidence="3">LH1062</strain>
    </source>
</reference>
<dbReference type="InterPro" id="IPR052366">
    <property type="entry name" value="GTP_Pyrophosphokinase"/>
</dbReference>
<dbReference type="RefSeq" id="WP_290142168.1">
    <property type="nucleotide sequence ID" value="NZ_CP101620.1"/>
</dbReference>
<dbReference type="SMART" id="SM00954">
    <property type="entry name" value="RelA_SpoT"/>
    <property type="match status" value="1"/>
</dbReference>
<gene>
    <name evidence="3" type="ORF">NMU03_08135</name>
</gene>
<dbReference type="PANTHER" id="PTHR47837">
    <property type="entry name" value="GTP PYROPHOSPHOKINASE YJBM"/>
    <property type="match status" value="1"/>
</dbReference>
<accession>A0ABY5I8X0</accession>
<keyword evidence="4" id="KW-1185">Reference proteome</keyword>
<evidence type="ECO:0000259" key="2">
    <source>
        <dbReference type="SMART" id="SM00954"/>
    </source>
</evidence>
<dbReference type="EMBL" id="CP101620">
    <property type="protein sequence ID" value="UTY40711.1"/>
    <property type="molecule type" value="Genomic_DNA"/>
</dbReference>
<dbReference type="PANTHER" id="PTHR47837:SF2">
    <property type="entry name" value="GTP PYROPHOSPHOKINASE YWAC"/>
    <property type="match status" value="1"/>
</dbReference>
<sequence length="228" mass="27347">MKLFKDYKNYWDYMQPYRSAVNLVKAKLEGIDDELKCEHGYSPIHQIQSRIKSLESIEEKIERKHYSNTLDSLKKLYDIAGLRVICHYINDIQYISQLFIMHEDIHLLKTVNYIDYPKESGYQSLHLVVEVSIYCQNGLMKIPVEIQLRTIAMDCWASLEHDLLYKNKRAISKDIQDELKECAKRIALTDLQMQRIYQKVYQEKRKRRNNHQSNEKCYQIYNFIILVK</sequence>